<sequence>MDDHYLGPVLWERPNEAMTPFVYKKLVEYQRIVLGKSYVWIYRDARSGWPVELIPLPPGSCSPYIEPGSGKLWYIAQDPKSGQLYKLDPSDILHYKGFTTNGVDSVSLLTYAARVLNVSAVMDAYEESVYVNGGHPAGVLETDSDLSRKPDIDLGDGRKISYKDTIRREWERVHSGAGNAFRVAVLDNSLKFKALSMSNTDAQFVQSKNVTVADIARFTGVPLNLLYSGKESYASNEMNSLDFVKYTLQPAVTQYEEEDSRKLLTVSERKRGLWLQRNMMAELRGDTASRKEWYRAMREAGVFSVNDILALEDMPPVPGGDERYASLNYVPLSVWAELSRAKAGTGGNNNG</sequence>
<accession>A0A8S5SK06</accession>
<keyword evidence="1" id="KW-1188">Viral release from host cell</keyword>
<evidence type="ECO:0000256" key="3">
    <source>
        <dbReference type="ARBA" id="ARBA00023219"/>
    </source>
</evidence>
<evidence type="ECO:0000256" key="2">
    <source>
        <dbReference type="ARBA" id="ARBA00023009"/>
    </source>
</evidence>
<keyword evidence="1" id="KW-0118">Viral capsid assembly</keyword>
<evidence type="ECO:0000256" key="1">
    <source>
        <dbReference type="ARBA" id="ARBA00022950"/>
    </source>
</evidence>
<proteinExistence type="predicted"/>
<dbReference type="Pfam" id="PF04860">
    <property type="entry name" value="Phage_portal"/>
    <property type="match status" value="1"/>
</dbReference>
<evidence type="ECO:0000313" key="4">
    <source>
        <dbReference type="EMBL" id="DAF51015.1"/>
    </source>
</evidence>
<keyword evidence="2" id="KW-1162">Viral penetration into host cytoplasm</keyword>
<dbReference type="InterPro" id="IPR006944">
    <property type="entry name" value="Phage/GTA_portal"/>
</dbReference>
<organism evidence="4">
    <name type="scientific">Siphoviridae sp. ctFIm6</name>
    <dbReference type="NCBI Taxonomy" id="2827818"/>
    <lineage>
        <taxon>Viruses</taxon>
        <taxon>Duplodnaviria</taxon>
        <taxon>Heunggongvirae</taxon>
        <taxon>Uroviricota</taxon>
        <taxon>Caudoviricetes</taxon>
    </lineage>
</organism>
<protein>
    <submittedName>
        <fullName evidence="4">Portal protein</fullName>
    </submittedName>
</protein>
<dbReference type="InterPro" id="IPR006427">
    <property type="entry name" value="Portal_HK97"/>
</dbReference>
<dbReference type="NCBIfam" id="TIGR01537">
    <property type="entry name" value="portal_HK97"/>
    <property type="match status" value="1"/>
</dbReference>
<name>A0A8S5SK06_9CAUD</name>
<dbReference type="EMBL" id="BK032608">
    <property type="protein sequence ID" value="DAF51015.1"/>
    <property type="molecule type" value="Genomic_DNA"/>
</dbReference>
<reference evidence="4" key="1">
    <citation type="journal article" date="2021" name="Proc. Natl. Acad. Sci. U.S.A.">
        <title>A Catalog of Tens of Thousands of Viruses from Human Metagenomes Reveals Hidden Associations with Chronic Diseases.</title>
        <authorList>
            <person name="Tisza M.J."/>
            <person name="Buck C.B."/>
        </authorList>
    </citation>
    <scope>NUCLEOTIDE SEQUENCE</scope>
    <source>
        <strain evidence="4">CtFIm6</strain>
    </source>
</reference>
<keyword evidence="2" id="KW-1171">Viral genome ejection through host cell envelope</keyword>
<keyword evidence="3" id="KW-0231">Viral genome packaging</keyword>
<keyword evidence="2" id="KW-1160">Virus entry into host cell</keyword>